<dbReference type="Proteomes" id="UP001595792">
    <property type="component" value="Unassembled WGS sequence"/>
</dbReference>
<dbReference type="EMBL" id="JBHSBY010000119">
    <property type="protein sequence ID" value="MFC4197500.1"/>
    <property type="molecule type" value="Genomic_DNA"/>
</dbReference>
<dbReference type="RefSeq" id="WP_378961028.1">
    <property type="nucleotide sequence ID" value="NZ_JBHSBY010000119.1"/>
</dbReference>
<keyword evidence="1" id="KW-0812">Transmembrane</keyword>
<reference evidence="3" key="1">
    <citation type="journal article" date="2019" name="Int. J. Syst. Evol. Microbiol.">
        <title>The Global Catalogue of Microorganisms (GCM) 10K type strain sequencing project: providing services to taxonomists for standard genome sequencing and annotation.</title>
        <authorList>
            <consortium name="The Broad Institute Genomics Platform"/>
            <consortium name="The Broad Institute Genome Sequencing Center for Infectious Disease"/>
            <person name="Wu L."/>
            <person name="Ma J."/>
        </authorList>
    </citation>
    <scope>NUCLEOTIDE SEQUENCE [LARGE SCALE GENOMIC DNA]</scope>
    <source>
        <strain evidence="3">CCM 8689</strain>
    </source>
</reference>
<proteinExistence type="predicted"/>
<comment type="caution">
    <text evidence="2">The sequence shown here is derived from an EMBL/GenBank/DDBJ whole genome shotgun (WGS) entry which is preliminary data.</text>
</comment>
<feature type="transmembrane region" description="Helical" evidence="1">
    <location>
        <begin position="139"/>
        <end position="165"/>
    </location>
</feature>
<feature type="transmembrane region" description="Helical" evidence="1">
    <location>
        <begin position="110"/>
        <end position="127"/>
    </location>
</feature>
<gene>
    <name evidence="2" type="ORF">ACFOUY_12410</name>
</gene>
<accession>A0ABV8NNV1</accession>
<organism evidence="2 3">
    <name type="scientific">Pedobacter jamesrossensis</name>
    <dbReference type="NCBI Taxonomy" id="1908238"/>
    <lineage>
        <taxon>Bacteria</taxon>
        <taxon>Pseudomonadati</taxon>
        <taxon>Bacteroidota</taxon>
        <taxon>Sphingobacteriia</taxon>
        <taxon>Sphingobacteriales</taxon>
        <taxon>Sphingobacteriaceae</taxon>
        <taxon>Pedobacter</taxon>
    </lineage>
</organism>
<evidence type="ECO:0000313" key="2">
    <source>
        <dbReference type="EMBL" id="MFC4197500.1"/>
    </source>
</evidence>
<evidence type="ECO:0000313" key="3">
    <source>
        <dbReference type="Proteomes" id="UP001595792"/>
    </source>
</evidence>
<keyword evidence="1" id="KW-0472">Membrane</keyword>
<keyword evidence="3" id="KW-1185">Reference proteome</keyword>
<sequence length="247" mass="27776">MRRKLMGFLPVSSIPFSRIYGISPVTDTLGSYKYKVFKKENRYGKGILVSCAYGKNDDPNAIAFVNEVITPIHQLLATYDAPDDFKVPIIDNYEFFNVVGGAYTIKKNKTGSIIFGLTLLVIGIHELTPDAWLGHEINLGRICFLMFMLIGGPAIILAGLTEVTFDRGSRLLTRKNPIGWGNKTYSFDDYNGVQTVRKSTNLIYTGTDVQVYFLQPQSQKEEVLVLQSFFSTRKVEKFIAELNTIMS</sequence>
<evidence type="ECO:0008006" key="4">
    <source>
        <dbReference type="Google" id="ProtNLM"/>
    </source>
</evidence>
<protein>
    <recommendedName>
        <fullName evidence="4">PH domain-containing protein</fullName>
    </recommendedName>
</protein>
<evidence type="ECO:0000256" key="1">
    <source>
        <dbReference type="SAM" id="Phobius"/>
    </source>
</evidence>
<name>A0ABV8NNV1_9SPHI</name>
<keyword evidence="1" id="KW-1133">Transmembrane helix</keyword>